<dbReference type="SUPFAM" id="SSF57701">
    <property type="entry name" value="Zn2/Cys6 DNA-binding domain"/>
    <property type="match status" value="1"/>
</dbReference>
<dbReference type="Pfam" id="PF11951">
    <property type="entry name" value="Fungal_trans_2"/>
    <property type="match status" value="1"/>
</dbReference>
<dbReference type="OrthoDB" id="5386330at2759"/>
<dbReference type="PANTHER" id="PTHR37534">
    <property type="entry name" value="TRANSCRIPTIONAL ACTIVATOR PROTEIN UGA3"/>
    <property type="match status" value="1"/>
</dbReference>
<dbReference type="Proteomes" id="UP000758603">
    <property type="component" value="Unassembled WGS sequence"/>
</dbReference>
<evidence type="ECO:0000256" key="3">
    <source>
        <dbReference type="SAM" id="MobiDB-lite"/>
    </source>
</evidence>
<dbReference type="InterPro" id="IPR021858">
    <property type="entry name" value="Fun_TF"/>
</dbReference>
<dbReference type="InterPro" id="IPR001138">
    <property type="entry name" value="Zn2Cys6_DnaBD"/>
</dbReference>
<dbReference type="RefSeq" id="XP_045963448.1">
    <property type="nucleotide sequence ID" value="XM_046094847.1"/>
</dbReference>
<reference evidence="5" key="1">
    <citation type="journal article" date="2021" name="Nat. Commun.">
        <title>Genetic determinants of endophytism in the Arabidopsis root mycobiome.</title>
        <authorList>
            <person name="Mesny F."/>
            <person name="Miyauchi S."/>
            <person name="Thiergart T."/>
            <person name="Pickel B."/>
            <person name="Atanasova L."/>
            <person name="Karlsson M."/>
            <person name="Huettel B."/>
            <person name="Barry K.W."/>
            <person name="Haridas S."/>
            <person name="Chen C."/>
            <person name="Bauer D."/>
            <person name="Andreopoulos W."/>
            <person name="Pangilinan J."/>
            <person name="LaButti K."/>
            <person name="Riley R."/>
            <person name="Lipzen A."/>
            <person name="Clum A."/>
            <person name="Drula E."/>
            <person name="Henrissat B."/>
            <person name="Kohler A."/>
            <person name="Grigoriev I.V."/>
            <person name="Martin F.M."/>
            <person name="Hacquard S."/>
        </authorList>
    </citation>
    <scope>NUCLEOTIDE SEQUENCE</scope>
    <source>
        <strain evidence="5">MPI-SDFR-AT-0073</strain>
    </source>
</reference>
<dbReference type="AlphaFoldDB" id="A0A9P8UW64"/>
<dbReference type="InterPro" id="IPR036864">
    <property type="entry name" value="Zn2-C6_fun-type_DNA-bd_sf"/>
</dbReference>
<keyword evidence="2" id="KW-0539">Nucleus</keyword>
<evidence type="ECO:0000256" key="1">
    <source>
        <dbReference type="ARBA" id="ARBA00004123"/>
    </source>
</evidence>
<feature type="region of interest" description="Disordered" evidence="3">
    <location>
        <begin position="66"/>
        <end position="85"/>
    </location>
</feature>
<keyword evidence="6" id="KW-1185">Reference proteome</keyword>
<comment type="subcellular location">
    <subcellularLocation>
        <location evidence="1">Nucleus</location>
    </subcellularLocation>
</comment>
<evidence type="ECO:0000313" key="5">
    <source>
        <dbReference type="EMBL" id="KAH6659317.1"/>
    </source>
</evidence>
<evidence type="ECO:0000256" key="2">
    <source>
        <dbReference type="ARBA" id="ARBA00023242"/>
    </source>
</evidence>
<name>A0A9P8UW64_9PEZI</name>
<dbReference type="PROSITE" id="PS50048">
    <property type="entry name" value="ZN2_CY6_FUNGAL_2"/>
    <property type="match status" value="1"/>
</dbReference>
<evidence type="ECO:0000313" key="6">
    <source>
        <dbReference type="Proteomes" id="UP000758603"/>
    </source>
</evidence>
<organism evidence="5 6">
    <name type="scientific">Truncatella angustata</name>
    <dbReference type="NCBI Taxonomy" id="152316"/>
    <lineage>
        <taxon>Eukaryota</taxon>
        <taxon>Fungi</taxon>
        <taxon>Dikarya</taxon>
        <taxon>Ascomycota</taxon>
        <taxon>Pezizomycotina</taxon>
        <taxon>Sordariomycetes</taxon>
        <taxon>Xylariomycetidae</taxon>
        <taxon>Amphisphaeriales</taxon>
        <taxon>Sporocadaceae</taxon>
        <taxon>Truncatella</taxon>
    </lineage>
</organism>
<dbReference type="GO" id="GO:0008270">
    <property type="term" value="F:zinc ion binding"/>
    <property type="evidence" value="ECO:0007669"/>
    <property type="project" value="InterPro"/>
</dbReference>
<sequence>MLEYRDIGVNKGHGQHRKQHCWECIRRYLVCDSERPGCKRCFSNGTECPGYGNAKPTKLRWLAPGQVRSRRTRAKTPLSSNKRSHDKELASNAVILASFERAAITQSNLKTDEFVLVEAMNYYNTCIHPDLLLIHELGPNPYVYPILSTHLQHGIGLPDHVRYGFICMTLSHRINRIRNDVSTQVLTEKCYQYRGLVIRSLIEDINVKHKYKSDVILAGMMALLLADAQQGALREWRSHLEAMQQVIILRGGLNSINRYKHLESLLLCFVFIAVIGDSTSPATDLFLTNSRMEEFDTALEQYNDFLFVFQMCPPFLFSEITNINRLRLQATKLEFITRNELYNKATMILARVNEFCPEKWGRTKPSRIEDWVLMASIYQLAVALYCILSLQSVSVLPSNDPLRIFCAATGHTLLSLLEEGLASRRINRFLLWPLVVLGVEAKHDNPAMRTFVAKQLPQMSRRAGVYAPLTALALLERFWASHVTGWDACFDRPYAFTLQVAVDVSRVSSAS</sequence>
<dbReference type="PANTHER" id="PTHR37534:SF48">
    <property type="entry name" value="FINGER DOMAIN PROTEIN, PUTATIVE-RELATED"/>
    <property type="match status" value="1"/>
</dbReference>
<comment type="caution">
    <text evidence="5">The sequence shown here is derived from an EMBL/GenBank/DDBJ whole genome shotgun (WGS) entry which is preliminary data.</text>
</comment>
<dbReference type="GO" id="GO:0000976">
    <property type="term" value="F:transcription cis-regulatory region binding"/>
    <property type="evidence" value="ECO:0007669"/>
    <property type="project" value="TreeGrafter"/>
</dbReference>
<proteinExistence type="predicted"/>
<protein>
    <submittedName>
        <fullName evidence="5">Fungal-specific transcription factor domain-containing protein</fullName>
    </submittedName>
</protein>
<evidence type="ECO:0000259" key="4">
    <source>
        <dbReference type="PROSITE" id="PS50048"/>
    </source>
</evidence>
<dbReference type="GO" id="GO:0045944">
    <property type="term" value="P:positive regulation of transcription by RNA polymerase II"/>
    <property type="evidence" value="ECO:0007669"/>
    <property type="project" value="TreeGrafter"/>
</dbReference>
<dbReference type="GO" id="GO:0005634">
    <property type="term" value="C:nucleus"/>
    <property type="evidence" value="ECO:0007669"/>
    <property type="project" value="UniProtKB-SubCell"/>
</dbReference>
<dbReference type="GO" id="GO:0000981">
    <property type="term" value="F:DNA-binding transcription factor activity, RNA polymerase II-specific"/>
    <property type="evidence" value="ECO:0007669"/>
    <property type="project" value="InterPro"/>
</dbReference>
<feature type="domain" description="Zn(2)-C6 fungal-type" evidence="4">
    <location>
        <begin position="20"/>
        <end position="48"/>
    </location>
</feature>
<dbReference type="EMBL" id="JAGPXC010000001">
    <property type="protein sequence ID" value="KAH6659317.1"/>
    <property type="molecule type" value="Genomic_DNA"/>
</dbReference>
<dbReference type="GeneID" id="70123740"/>
<gene>
    <name evidence="5" type="ORF">BKA67DRAFT_10461</name>
</gene>
<accession>A0A9P8UW64</accession>